<dbReference type="EMBL" id="CATNWA010004398">
    <property type="protein sequence ID" value="CAI9547759.1"/>
    <property type="molecule type" value="Genomic_DNA"/>
</dbReference>
<gene>
    <name evidence="2" type="ORF">SPARVUS_LOCUS3039574</name>
</gene>
<protein>
    <submittedName>
        <fullName evidence="2">Uncharacterized protein</fullName>
    </submittedName>
</protein>
<sequence>MSLLKFFNFLPVPSPVRPDTHRERNAGISQRRWPGTLQGGHHGSEGQGK</sequence>
<feature type="region of interest" description="Disordered" evidence="1">
    <location>
        <begin position="12"/>
        <end position="49"/>
    </location>
</feature>
<proteinExistence type="predicted"/>
<dbReference type="Proteomes" id="UP001162483">
    <property type="component" value="Unassembled WGS sequence"/>
</dbReference>
<evidence type="ECO:0000256" key="1">
    <source>
        <dbReference type="SAM" id="MobiDB-lite"/>
    </source>
</evidence>
<comment type="caution">
    <text evidence="2">The sequence shown here is derived from an EMBL/GenBank/DDBJ whole genome shotgun (WGS) entry which is preliminary data.</text>
</comment>
<name>A0ABN9BJL1_9NEOB</name>
<evidence type="ECO:0000313" key="3">
    <source>
        <dbReference type="Proteomes" id="UP001162483"/>
    </source>
</evidence>
<keyword evidence="3" id="KW-1185">Reference proteome</keyword>
<organism evidence="2 3">
    <name type="scientific">Staurois parvus</name>
    <dbReference type="NCBI Taxonomy" id="386267"/>
    <lineage>
        <taxon>Eukaryota</taxon>
        <taxon>Metazoa</taxon>
        <taxon>Chordata</taxon>
        <taxon>Craniata</taxon>
        <taxon>Vertebrata</taxon>
        <taxon>Euteleostomi</taxon>
        <taxon>Amphibia</taxon>
        <taxon>Batrachia</taxon>
        <taxon>Anura</taxon>
        <taxon>Neobatrachia</taxon>
        <taxon>Ranoidea</taxon>
        <taxon>Ranidae</taxon>
        <taxon>Staurois</taxon>
    </lineage>
</organism>
<evidence type="ECO:0000313" key="2">
    <source>
        <dbReference type="EMBL" id="CAI9547759.1"/>
    </source>
</evidence>
<reference evidence="2" key="1">
    <citation type="submission" date="2023-05" db="EMBL/GenBank/DDBJ databases">
        <authorList>
            <person name="Stuckert A."/>
        </authorList>
    </citation>
    <scope>NUCLEOTIDE SEQUENCE</scope>
</reference>
<accession>A0ABN9BJL1</accession>